<sequence>MKTKLLFITTAVLMVMALASCSKFLDVKPEAQVKDSELFSSELGFKEALSGVYSSLTYEPLYGREMTFGLMGVLAYEWDYQSSSYEFDKIYAYKNTKSLTRIDAIWNGAYNAIANNNMILSNIDGQKSVFSGNNYNVIKGESLALRAFIHFDLLRIFGASYAENPNKLTIPYVTLTTKENFPQLTVSQVLDKVIADLTAAAELLQVDPILTGQTITTANDGGYLLNRQVHLNYYAVKGLLARVYLYKQDYVNALANAQVVIQSAKFPWIKSEALTNKTVSDLTFSTEHLFALNVVRLKTISNDAFTATGNSTFYITPASLSDYYNSSSDFRYLYWFSPNDQGNLFLYKYTQLAAATWPQAYRNKLPLIKLSEMYFIAAECLKNTNYTQAVSLINTVRVARGVNSSAVNTVDFDNALASEYRKEFIGEGQLFFYHKRRNDVSIPKAGGLDLVALKGYKLPIPVSEIVNGVGRVDNQ</sequence>
<evidence type="ECO:0000256" key="6">
    <source>
        <dbReference type="SAM" id="SignalP"/>
    </source>
</evidence>
<dbReference type="EMBL" id="CM001403">
    <property type="protein sequence ID" value="EHQ28138.1"/>
    <property type="molecule type" value="Genomic_DNA"/>
</dbReference>
<evidence type="ECO:0000259" key="7">
    <source>
        <dbReference type="Pfam" id="PF07980"/>
    </source>
</evidence>
<feature type="signal peptide" evidence="6">
    <location>
        <begin position="1"/>
        <end position="19"/>
    </location>
</feature>
<dbReference type="RefSeq" id="WP_008508884.1">
    <property type="nucleotide sequence ID" value="NZ_CM001403.1"/>
</dbReference>
<dbReference type="Gene3D" id="1.25.40.900">
    <property type="match status" value="1"/>
</dbReference>
<comment type="similarity">
    <text evidence="2">Belongs to the SusD family.</text>
</comment>
<evidence type="ECO:0000313" key="10">
    <source>
        <dbReference type="Proteomes" id="UP000002774"/>
    </source>
</evidence>
<feature type="chain" id="PRO_5003558196" description="RagB/SusD domain-containing protein" evidence="6">
    <location>
        <begin position="20"/>
        <end position="475"/>
    </location>
</feature>
<evidence type="ECO:0000256" key="1">
    <source>
        <dbReference type="ARBA" id="ARBA00004442"/>
    </source>
</evidence>
<evidence type="ECO:0008006" key="11">
    <source>
        <dbReference type="Google" id="ProtNLM"/>
    </source>
</evidence>
<dbReference type="Gene3D" id="2.20.20.130">
    <property type="match status" value="1"/>
</dbReference>
<dbReference type="GO" id="GO:0009279">
    <property type="term" value="C:cell outer membrane"/>
    <property type="evidence" value="ECO:0007669"/>
    <property type="project" value="UniProtKB-SubCell"/>
</dbReference>
<comment type="subcellular location">
    <subcellularLocation>
        <location evidence="1">Cell outer membrane</location>
    </subcellularLocation>
</comment>
<name>H1Y4U4_9SPHI</name>
<dbReference type="InterPro" id="IPR033985">
    <property type="entry name" value="SusD-like_N"/>
</dbReference>
<organism evidence="9 10">
    <name type="scientific">Mucilaginibacter paludis DSM 18603</name>
    <dbReference type="NCBI Taxonomy" id="714943"/>
    <lineage>
        <taxon>Bacteria</taxon>
        <taxon>Pseudomonadati</taxon>
        <taxon>Bacteroidota</taxon>
        <taxon>Sphingobacteriia</taxon>
        <taxon>Sphingobacteriales</taxon>
        <taxon>Sphingobacteriaceae</taxon>
        <taxon>Mucilaginibacter</taxon>
    </lineage>
</organism>
<protein>
    <recommendedName>
        <fullName evidence="11">RagB/SusD domain-containing protein</fullName>
    </recommendedName>
</protein>
<accession>H1Y4U4</accession>
<evidence type="ECO:0000256" key="2">
    <source>
        <dbReference type="ARBA" id="ARBA00006275"/>
    </source>
</evidence>
<keyword evidence="3 6" id="KW-0732">Signal</keyword>
<evidence type="ECO:0000259" key="8">
    <source>
        <dbReference type="Pfam" id="PF14322"/>
    </source>
</evidence>
<gene>
    <name evidence="9" type="ORF">Mucpa_4047</name>
</gene>
<keyword evidence="5" id="KW-0998">Cell outer membrane</keyword>
<dbReference type="AlphaFoldDB" id="H1Y4U4"/>
<keyword evidence="10" id="KW-1185">Reference proteome</keyword>
<dbReference type="SUPFAM" id="SSF48452">
    <property type="entry name" value="TPR-like"/>
    <property type="match status" value="1"/>
</dbReference>
<dbReference type="InterPro" id="IPR011990">
    <property type="entry name" value="TPR-like_helical_dom_sf"/>
</dbReference>
<evidence type="ECO:0000313" key="9">
    <source>
        <dbReference type="EMBL" id="EHQ28138.1"/>
    </source>
</evidence>
<dbReference type="InterPro" id="IPR012944">
    <property type="entry name" value="SusD_RagB_dom"/>
</dbReference>
<feature type="domain" description="SusD-like N-terminal" evidence="8">
    <location>
        <begin position="23"/>
        <end position="206"/>
    </location>
</feature>
<evidence type="ECO:0000256" key="3">
    <source>
        <dbReference type="ARBA" id="ARBA00022729"/>
    </source>
</evidence>
<dbReference type="OrthoDB" id="1097962at2"/>
<evidence type="ECO:0000256" key="4">
    <source>
        <dbReference type="ARBA" id="ARBA00023136"/>
    </source>
</evidence>
<dbReference type="HOGENOM" id="CLU_015553_3_5_10"/>
<dbReference type="Proteomes" id="UP000002774">
    <property type="component" value="Chromosome"/>
</dbReference>
<dbReference type="PROSITE" id="PS51257">
    <property type="entry name" value="PROKAR_LIPOPROTEIN"/>
    <property type="match status" value="1"/>
</dbReference>
<keyword evidence="4" id="KW-0472">Membrane</keyword>
<proteinExistence type="inferred from homology"/>
<dbReference type="Pfam" id="PF14322">
    <property type="entry name" value="SusD-like_3"/>
    <property type="match status" value="1"/>
</dbReference>
<dbReference type="Pfam" id="PF07980">
    <property type="entry name" value="SusD_RagB"/>
    <property type="match status" value="1"/>
</dbReference>
<dbReference type="Gene3D" id="1.25.40.390">
    <property type="match status" value="1"/>
</dbReference>
<feature type="domain" description="RagB/SusD" evidence="7">
    <location>
        <begin position="344"/>
        <end position="432"/>
    </location>
</feature>
<evidence type="ECO:0000256" key="5">
    <source>
        <dbReference type="ARBA" id="ARBA00023237"/>
    </source>
</evidence>
<dbReference type="eggNOG" id="COG3193">
    <property type="taxonomic scope" value="Bacteria"/>
</dbReference>
<dbReference type="STRING" id="714943.Mucpa_4047"/>
<reference evidence="9" key="1">
    <citation type="submission" date="2011-09" db="EMBL/GenBank/DDBJ databases">
        <title>The permanent draft genome of Mucilaginibacter paludis DSM 18603.</title>
        <authorList>
            <consortium name="US DOE Joint Genome Institute (JGI-PGF)"/>
            <person name="Lucas S."/>
            <person name="Han J."/>
            <person name="Lapidus A."/>
            <person name="Bruce D."/>
            <person name="Goodwin L."/>
            <person name="Pitluck S."/>
            <person name="Peters L."/>
            <person name="Kyrpides N."/>
            <person name="Mavromatis K."/>
            <person name="Ivanova N."/>
            <person name="Mikhailova N."/>
            <person name="Held B."/>
            <person name="Detter J.C."/>
            <person name="Tapia R."/>
            <person name="Han C."/>
            <person name="Land M."/>
            <person name="Hauser L."/>
            <person name="Markowitz V."/>
            <person name="Cheng J.-F."/>
            <person name="Hugenholtz P."/>
            <person name="Woyke T."/>
            <person name="Wu D."/>
            <person name="Tindall B."/>
            <person name="Brambilla E."/>
            <person name="Klenk H.-P."/>
            <person name="Eisen J.A."/>
        </authorList>
    </citation>
    <scope>NUCLEOTIDE SEQUENCE [LARGE SCALE GENOMIC DNA]</scope>
    <source>
        <strain evidence="9">DSM 18603</strain>
    </source>
</reference>